<dbReference type="EMBL" id="CADCVL010000074">
    <property type="protein sequence ID" value="CAA9467762.1"/>
    <property type="molecule type" value="Genomic_DNA"/>
</dbReference>
<dbReference type="InterPro" id="IPR043128">
    <property type="entry name" value="Rev_trsase/Diguanyl_cyclase"/>
</dbReference>
<evidence type="ECO:0000256" key="2">
    <source>
        <dbReference type="SAM" id="Phobius"/>
    </source>
</evidence>
<sequence>EYDQRLGGDRLAYLGIGHVKIFNADAVVVYSDDRAKVGDSAADSDLVRQALRGRVDSKTTFGLDHNGRGAKMLEVFVPFRDPGQAGIKAVFEVYLPYAPVETQIRKDTRDLILLIVVAATLGWLALFKIVAEASKSLRRQAAENRHQARFDTLTELPNRRSLQEAVERALPTVADDRLAAFLLIDLDHFKEVNDTLGHEYGDRLLQEVAVRLSYLMRPTDTLARLGGDEFAVLIPNVPSRETARRRAQEIHAALNLPVDLTSLSVVVGASIGIAIAPDDGTGMDALQARRRRHVRGQEHRRPGARVHVGPRSLQP</sequence>
<protein>
    <submittedName>
        <fullName evidence="4">Diguanylate cyclase/phosphodiesterase (GGDEF &amp; EAL domains) with PAS/PAC sensor(S)</fullName>
    </submittedName>
</protein>
<feature type="non-terminal residue" evidence="4">
    <location>
        <position position="1"/>
    </location>
</feature>
<evidence type="ECO:0000256" key="1">
    <source>
        <dbReference type="SAM" id="MobiDB-lite"/>
    </source>
</evidence>
<dbReference type="SUPFAM" id="SSF55073">
    <property type="entry name" value="Nucleotide cyclase"/>
    <property type="match status" value="1"/>
</dbReference>
<dbReference type="SMART" id="SM00267">
    <property type="entry name" value="GGDEF"/>
    <property type="match status" value="1"/>
</dbReference>
<dbReference type="PANTHER" id="PTHR46663:SF3">
    <property type="entry name" value="SLL0267 PROTEIN"/>
    <property type="match status" value="1"/>
</dbReference>
<proteinExistence type="predicted"/>
<dbReference type="NCBIfam" id="TIGR00254">
    <property type="entry name" value="GGDEF"/>
    <property type="match status" value="1"/>
</dbReference>
<feature type="region of interest" description="Disordered" evidence="1">
    <location>
        <begin position="290"/>
        <end position="315"/>
    </location>
</feature>
<keyword evidence="2" id="KW-0812">Transmembrane</keyword>
<feature type="domain" description="GGDEF" evidence="3">
    <location>
        <begin position="177"/>
        <end position="311"/>
    </location>
</feature>
<organism evidence="4">
    <name type="scientific">uncultured Solirubrobacteraceae bacterium</name>
    <dbReference type="NCBI Taxonomy" id="1162706"/>
    <lineage>
        <taxon>Bacteria</taxon>
        <taxon>Bacillati</taxon>
        <taxon>Actinomycetota</taxon>
        <taxon>Thermoleophilia</taxon>
        <taxon>Solirubrobacterales</taxon>
        <taxon>Solirubrobacteraceae</taxon>
        <taxon>environmental samples</taxon>
    </lineage>
</organism>
<reference evidence="4" key="1">
    <citation type="submission" date="2020-02" db="EMBL/GenBank/DDBJ databases">
        <authorList>
            <person name="Meier V. D."/>
        </authorList>
    </citation>
    <scope>NUCLEOTIDE SEQUENCE</scope>
    <source>
        <strain evidence="4">AVDCRST_MAG65</strain>
    </source>
</reference>
<accession>A0A6J4REJ9</accession>
<dbReference type="CDD" id="cd01949">
    <property type="entry name" value="GGDEF"/>
    <property type="match status" value="1"/>
</dbReference>
<dbReference type="PANTHER" id="PTHR46663">
    <property type="entry name" value="DIGUANYLATE CYCLASE DGCT-RELATED"/>
    <property type="match status" value="1"/>
</dbReference>
<dbReference type="Gene3D" id="3.30.70.270">
    <property type="match status" value="1"/>
</dbReference>
<dbReference type="InterPro" id="IPR052163">
    <property type="entry name" value="DGC-Regulatory_Protein"/>
</dbReference>
<keyword evidence="2" id="KW-1133">Transmembrane helix</keyword>
<dbReference type="InterPro" id="IPR000160">
    <property type="entry name" value="GGDEF_dom"/>
</dbReference>
<dbReference type="AlphaFoldDB" id="A0A6J4REJ9"/>
<evidence type="ECO:0000313" key="4">
    <source>
        <dbReference type="EMBL" id="CAA9467762.1"/>
    </source>
</evidence>
<gene>
    <name evidence="4" type="ORF">AVDCRST_MAG65-463</name>
</gene>
<name>A0A6J4REJ9_9ACTN</name>
<dbReference type="PROSITE" id="PS50887">
    <property type="entry name" value="GGDEF"/>
    <property type="match status" value="1"/>
</dbReference>
<feature type="transmembrane region" description="Helical" evidence="2">
    <location>
        <begin position="111"/>
        <end position="131"/>
    </location>
</feature>
<evidence type="ECO:0000259" key="3">
    <source>
        <dbReference type="PROSITE" id="PS50887"/>
    </source>
</evidence>
<keyword evidence="2" id="KW-0472">Membrane</keyword>
<dbReference type="InterPro" id="IPR029787">
    <property type="entry name" value="Nucleotide_cyclase"/>
</dbReference>
<dbReference type="Pfam" id="PF00990">
    <property type="entry name" value="GGDEF"/>
    <property type="match status" value="1"/>
</dbReference>